<keyword evidence="7" id="KW-1015">Disulfide bond</keyword>
<evidence type="ECO:0000256" key="11">
    <source>
        <dbReference type="PROSITE-ProRule" id="PRU00122"/>
    </source>
</evidence>
<dbReference type="InterPro" id="IPR013320">
    <property type="entry name" value="ConA-like_dom_sf"/>
</dbReference>
<dbReference type="GeneTree" id="ENSGT00940000154035"/>
<dbReference type="Gene3D" id="2.60.120.200">
    <property type="match status" value="2"/>
</dbReference>
<dbReference type="CDD" id="cd00110">
    <property type="entry name" value="LamG"/>
    <property type="match status" value="1"/>
</dbReference>
<dbReference type="Pfam" id="PF00054">
    <property type="entry name" value="Laminin_G_1"/>
    <property type="match status" value="1"/>
</dbReference>
<protein>
    <recommendedName>
        <fullName evidence="10">Sex hormone-binding globulin</fullName>
    </recommendedName>
</protein>
<evidence type="ECO:0000256" key="2">
    <source>
        <dbReference type="ARBA" id="ARBA00011738"/>
    </source>
</evidence>
<keyword evidence="5" id="KW-0732">Signal</keyword>
<evidence type="ECO:0000256" key="4">
    <source>
        <dbReference type="ARBA" id="ARBA00022665"/>
    </source>
</evidence>
<accession>H3ASV1</accession>
<dbReference type="Ensembl" id="ENSLACT00000012816.1">
    <property type="protein sequence ID" value="ENSLACP00000012722.1"/>
    <property type="gene ID" value="ENSLACG00000011205.2"/>
</dbReference>
<evidence type="ECO:0000256" key="3">
    <source>
        <dbReference type="ARBA" id="ARBA00022525"/>
    </source>
</evidence>
<keyword evidence="8" id="KW-0325">Glycoprotein</keyword>
<reference evidence="13" key="2">
    <citation type="submission" date="2025-08" db="UniProtKB">
        <authorList>
            <consortium name="Ensembl"/>
        </authorList>
    </citation>
    <scope>IDENTIFICATION</scope>
</reference>
<feature type="domain" description="Laminin G" evidence="12">
    <location>
        <begin position="1"/>
        <end position="154"/>
    </location>
</feature>
<evidence type="ECO:0000256" key="1">
    <source>
        <dbReference type="ARBA" id="ARBA00004613"/>
    </source>
</evidence>
<evidence type="ECO:0000313" key="13">
    <source>
        <dbReference type="Ensembl" id="ENSLACP00000012722.1"/>
    </source>
</evidence>
<evidence type="ECO:0000313" key="14">
    <source>
        <dbReference type="Proteomes" id="UP000008672"/>
    </source>
</evidence>
<dbReference type="InterPro" id="IPR001791">
    <property type="entry name" value="Laminin_G"/>
</dbReference>
<dbReference type="InterPro" id="IPR051145">
    <property type="entry name" value="GAS-SHBG-PROS"/>
</dbReference>
<evidence type="ECO:0000259" key="12">
    <source>
        <dbReference type="PROSITE" id="PS50025"/>
    </source>
</evidence>
<sequence>ILSMKSFFDLRTFDSEGVIFYGDADNGTNWFLLALRNGKPEMQLNNQFTRITVTGGLEINDGMWHKLVVTSVKNMVILEVDNETLLTIRLVTSSPLSSFIGELRIAVGGLLINTTQLLTPFTIPLDGCMKNWNWLNQHTQNTESSKQSDPNQKCFDQIKRGAFFPGIGLTVFNADGGPGFSHSTHEAPCTRRSRGTSLTCSARAFSSSQPPSSVSESSLRRAKVSLILAIGNTVVESPYPENLCKGSKVTVTVSPTEIHFQSVKQPIKEKDYEVLKDSWLAKNALFFLGGIPSLEDVFTNLGLMFFHGCMQDIQVQGKRLDLDTALFKHNSISAHTCPEEN</sequence>
<organism evidence="13 14">
    <name type="scientific">Latimeria chalumnae</name>
    <name type="common">Coelacanth</name>
    <dbReference type="NCBI Taxonomy" id="7897"/>
    <lineage>
        <taxon>Eukaryota</taxon>
        <taxon>Metazoa</taxon>
        <taxon>Chordata</taxon>
        <taxon>Craniata</taxon>
        <taxon>Vertebrata</taxon>
        <taxon>Euteleostomi</taxon>
        <taxon>Coelacanthiformes</taxon>
        <taxon>Coelacanthidae</taxon>
        <taxon>Latimeria</taxon>
    </lineage>
</organism>
<dbReference type="SUPFAM" id="SSF49899">
    <property type="entry name" value="Concanavalin A-like lectins/glucanases"/>
    <property type="match status" value="2"/>
</dbReference>
<reference evidence="14" key="1">
    <citation type="submission" date="2011-08" db="EMBL/GenBank/DDBJ databases">
        <title>The draft genome of Latimeria chalumnae.</title>
        <authorList>
            <person name="Di Palma F."/>
            <person name="Alfoldi J."/>
            <person name="Johnson J."/>
            <person name="Berlin A."/>
            <person name="Gnerre S."/>
            <person name="Jaffe D."/>
            <person name="MacCallum I."/>
            <person name="Young S."/>
            <person name="Walker B.J."/>
            <person name="Lander E."/>
            <person name="Lindblad-Toh K."/>
        </authorList>
    </citation>
    <scope>NUCLEOTIDE SEQUENCE [LARGE SCALE GENOMIC DNA]</scope>
    <source>
        <strain evidence="14">Wild caught</strain>
    </source>
</reference>
<dbReference type="SMART" id="SM00282">
    <property type="entry name" value="LamG"/>
    <property type="match status" value="1"/>
</dbReference>
<dbReference type="EMBL" id="AFYH01088965">
    <property type="status" value="NOT_ANNOTATED_CDS"/>
    <property type="molecule type" value="Genomic_DNA"/>
</dbReference>
<dbReference type="EMBL" id="AFYH01088964">
    <property type="status" value="NOT_ANNOTATED_CDS"/>
    <property type="molecule type" value="Genomic_DNA"/>
</dbReference>
<keyword evidence="3" id="KW-0964">Secreted</keyword>
<keyword evidence="14" id="KW-1185">Reference proteome</keyword>
<dbReference type="EMBL" id="AFYH01088963">
    <property type="status" value="NOT_ANNOTATED_CDS"/>
    <property type="molecule type" value="Genomic_DNA"/>
</dbReference>
<name>H3ASV1_LATCH</name>
<comment type="caution">
    <text evidence="11">Lacks conserved residue(s) required for the propagation of feature annotation.</text>
</comment>
<dbReference type="PANTHER" id="PTHR24040">
    <property type="entry name" value="LAMININ G-LIKE DOMAIN-CONTAINING PROTEIN"/>
    <property type="match status" value="1"/>
</dbReference>
<comment type="subcellular location">
    <subcellularLocation>
        <location evidence="1">Secreted</location>
    </subcellularLocation>
</comment>
<comment type="function">
    <text evidence="9">Functions as an androgen transport protein, but may also be involved in receptor mediated processes. Each dimer binds one molecule of steroid. Specific for 5-alpha-dihydrotestosterone, testosterone, and 17-beta-estradiol. Regulates the plasma metabolic clearance rate of steroid hormones by controlling their plasma concentration.</text>
</comment>
<evidence type="ECO:0000256" key="8">
    <source>
        <dbReference type="ARBA" id="ARBA00023180"/>
    </source>
</evidence>
<proteinExistence type="predicted"/>
<keyword evidence="4" id="KW-0754">Steroid-binding</keyword>
<reference evidence="13" key="3">
    <citation type="submission" date="2025-09" db="UniProtKB">
        <authorList>
            <consortium name="Ensembl"/>
        </authorList>
    </citation>
    <scope>IDENTIFICATION</scope>
</reference>
<dbReference type="AlphaFoldDB" id="H3ASV1"/>
<comment type="subunit">
    <text evidence="2">Homodimer.</text>
</comment>
<evidence type="ECO:0000256" key="9">
    <source>
        <dbReference type="ARBA" id="ARBA00037620"/>
    </source>
</evidence>
<dbReference type="HOGENOM" id="CLU_063172_0_0_1"/>
<dbReference type="PROSITE" id="PS50025">
    <property type="entry name" value="LAM_G_DOMAIN"/>
    <property type="match status" value="1"/>
</dbReference>
<gene>
    <name evidence="13" type="primary">SHBG</name>
</gene>
<evidence type="ECO:0000256" key="7">
    <source>
        <dbReference type="ARBA" id="ARBA00023157"/>
    </source>
</evidence>
<dbReference type="GO" id="GO:0005576">
    <property type="term" value="C:extracellular region"/>
    <property type="evidence" value="ECO:0007669"/>
    <property type="project" value="UniProtKB-SubCell"/>
</dbReference>
<keyword evidence="6" id="KW-0446">Lipid-binding</keyword>
<evidence type="ECO:0000256" key="10">
    <source>
        <dbReference type="ARBA" id="ARBA00040510"/>
    </source>
</evidence>
<dbReference type="GO" id="GO:0005496">
    <property type="term" value="F:steroid binding"/>
    <property type="evidence" value="ECO:0007669"/>
    <property type="project" value="UniProtKB-KW"/>
</dbReference>
<dbReference type="PANTHER" id="PTHR24040:SF3">
    <property type="entry name" value="SEX HORMONE-BINDING GLOBULIN"/>
    <property type="match status" value="1"/>
</dbReference>
<dbReference type="Proteomes" id="UP000008672">
    <property type="component" value="Unassembled WGS sequence"/>
</dbReference>
<evidence type="ECO:0000256" key="5">
    <source>
        <dbReference type="ARBA" id="ARBA00022729"/>
    </source>
</evidence>
<evidence type="ECO:0000256" key="6">
    <source>
        <dbReference type="ARBA" id="ARBA00023121"/>
    </source>
</evidence>